<organism evidence="1 2">
    <name type="scientific">Siccirubricoccus deserti</name>
    <dbReference type="NCBI Taxonomy" id="2013562"/>
    <lineage>
        <taxon>Bacteria</taxon>
        <taxon>Pseudomonadati</taxon>
        <taxon>Pseudomonadota</taxon>
        <taxon>Alphaproteobacteria</taxon>
        <taxon>Acetobacterales</taxon>
        <taxon>Roseomonadaceae</taxon>
        <taxon>Siccirubricoccus</taxon>
    </lineage>
</organism>
<name>A0A9X0R3Y3_9PROT</name>
<dbReference type="RefSeq" id="WP_186773997.1">
    <property type="nucleotide sequence ID" value="NZ_JACOMF010000157.1"/>
</dbReference>
<comment type="caution">
    <text evidence="1">The sequence shown here is derived from an EMBL/GenBank/DDBJ whole genome shotgun (WGS) entry which is preliminary data.</text>
</comment>
<dbReference type="Proteomes" id="UP000600101">
    <property type="component" value="Unassembled WGS sequence"/>
</dbReference>
<dbReference type="InterPro" id="IPR021527">
    <property type="entry name" value="DUF2795"/>
</dbReference>
<dbReference type="AlphaFoldDB" id="A0A9X0R3Y3"/>
<dbReference type="EMBL" id="JACOMF010000157">
    <property type="protein sequence ID" value="MBC4019280.1"/>
    <property type="molecule type" value="Genomic_DNA"/>
</dbReference>
<dbReference type="Pfam" id="PF11387">
    <property type="entry name" value="DUF2795"/>
    <property type="match status" value="1"/>
</dbReference>
<sequence length="71" mass="7483">MSQTNGGASSAEVAKYLEGLTLPASKQDVVRHVRSKGANADVITAIERLPDQEFTTMADILKNIGQVDAPG</sequence>
<gene>
    <name evidence="1" type="ORF">H7965_29130</name>
</gene>
<evidence type="ECO:0000313" key="2">
    <source>
        <dbReference type="Proteomes" id="UP000600101"/>
    </source>
</evidence>
<accession>A0A9X0R3Y3</accession>
<protein>
    <submittedName>
        <fullName evidence="1">DUF2795 domain-containing protein</fullName>
    </submittedName>
</protein>
<evidence type="ECO:0000313" key="1">
    <source>
        <dbReference type="EMBL" id="MBC4019280.1"/>
    </source>
</evidence>
<reference evidence="1" key="1">
    <citation type="submission" date="2020-08" db="EMBL/GenBank/DDBJ databases">
        <authorList>
            <person name="Hu Y."/>
            <person name="Nguyen S.V."/>
            <person name="Li F."/>
            <person name="Fanning S."/>
        </authorList>
    </citation>
    <scope>NUCLEOTIDE SEQUENCE</scope>
    <source>
        <strain evidence="1">SYSU D8009</strain>
    </source>
</reference>
<keyword evidence="2" id="KW-1185">Reference proteome</keyword>
<proteinExistence type="predicted"/>